<feature type="compositionally biased region" description="Basic and acidic residues" evidence="1">
    <location>
        <begin position="499"/>
        <end position="511"/>
    </location>
</feature>
<feature type="compositionally biased region" description="Basic and acidic residues" evidence="1">
    <location>
        <begin position="528"/>
        <end position="538"/>
    </location>
</feature>
<evidence type="ECO:0000313" key="2">
    <source>
        <dbReference type="EMBL" id="KAK0393826.1"/>
    </source>
</evidence>
<name>A0AA39LDK0_9BILA</name>
<gene>
    <name evidence="2" type="ORF">QR680_000421</name>
</gene>
<feature type="compositionally biased region" description="Low complexity" evidence="1">
    <location>
        <begin position="427"/>
        <end position="458"/>
    </location>
</feature>
<feature type="compositionally biased region" description="Basic and acidic residues" evidence="1">
    <location>
        <begin position="306"/>
        <end position="328"/>
    </location>
</feature>
<feature type="compositionally biased region" description="Basic residues" evidence="1">
    <location>
        <begin position="41"/>
        <end position="52"/>
    </location>
</feature>
<accession>A0AA39LDK0</accession>
<feature type="compositionally biased region" description="Polar residues" evidence="1">
    <location>
        <begin position="274"/>
        <end position="290"/>
    </location>
</feature>
<dbReference type="AlphaFoldDB" id="A0AA39LDK0"/>
<organism evidence="2 3">
    <name type="scientific">Steinernema hermaphroditum</name>
    <dbReference type="NCBI Taxonomy" id="289476"/>
    <lineage>
        <taxon>Eukaryota</taxon>
        <taxon>Metazoa</taxon>
        <taxon>Ecdysozoa</taxon>
        <taxon>Nematoda</taxon>
        <taxon>Chromadorea</taxon>
        <taxon>Rhabditida</taxon>
        <taxon>Tylenchina</taxon>
        <taxon>Panagrolaimomorpha</taxon>
        <taxon>Strongyloidoidea</taxon>
        <taxon>Steinernematidae</taxon>
        <taxon>Steinernema</taxon>
    </lineage>
</organism>
<sequence>MLANQRTRLLTRSLFNRQGLHRSEDALVGMSRPPKNNMLRKNLRRGSKTQRNQRSRFVFVALFIRQKLDEAQETTEAKKTRGRPRKQKAEDTVPEQSALTGSSSVEHGNEEAAPTRKGRRSSRLAKNSAPEDTPLPSGDATTPVSESANTEAISTPRTRSRGQASADTPAQVESSSEVESAVPSKKTRRTRSRLREGTDQPHESAAPHEDVVASETPAAPEAPQETEPPKNMTTNQDKQTAEPPAGQGCMEVDKSDEPTTLRRTTRSGGRSGTNASVATAEQLSKTPSKTDAQHAEPARRTTRSAAKREAPETTTEEARSKKAKKDDQPAETGRTSRAKKRGAVEEEETNPEPEVPTSPLVGILKKDNESKKTQPQDRTPSDNVVGAQENPPAFEEEQQTEPSRNTRKRSQKVNTAALSGDGPAGPTRRSQTAAASEAAEMTEQSLPAVAEVPPAAEESIGEHPDTQATPKEAKHVHFTDDSAGGPSTRTRRSQAGAGEAEKHSEEPDKPATSKGSATKKGRGGQQKDAGDAPKDGPARRTRRSQATADEEPLQPSEPTPKRRTRRTQEAAAEQEQAWERLLYQ</sequence>
<reference evidence="2" key="1">
    <citation type="submission" date="2023-06" db="EMBL/GenBank/DDBJ databases">
        <title>Genomic analysis of the entomopathogenic nematode Steinernema hermaphroditum.</title>
        <authorList>
            <person name="Schwarz E.M."/>
            <person name="Heppert J.K."/>
            <person name="Baniya A."/>
            <person name="Schwartz H.T."/>
            <person name="Tan C.-H."/>
            <person name="Antoshechkin I."/>
            <person name="Sternberg P.W."/>
            <person name="Goodrich-Blair H."/>
            <person name="Dillman A.R."/>
        </authorList>
    </citation>
    <scope>NUCLEOTIDE SEQUENCE</scope>
    <source>
        <strain evidence="2">PS9179</strain>
        <tissue evidence="2">Whole animal</tissue>
    </source>
</reference>
<feature type="compositionally biased region" description="Polar residues" evidence="1">
    <location>
        <begin position="139"/>
        <end position="168"/>
    </location>
</feature>
<keyword evidence="3" id="KW-1185">Reference proteome</keyword>
<evidence type="ECO:0000313" key="3">
    <source>
        <dbReference type="Proteomes" id="UP001175271"/>
    </source>
</evidence>
<feature type="region of interest" description="Disordered" evidence="1">
    <location>
        <begin position="28"/>
        <end position="52"/>
    </location>
</feature>
<feature type="compositionally biased region" description="Basic and acidic residues" evidence="1">
    <location>
        <begin position="193"/>
        <end position="211"/>
    </location>
</feature>
<feature type="compositionally biased region" description="Basic and acidic residues" evidence="1">
    <location>
        <begin position="251"/>
        <end position="260"/>
    </location>
</feature>
<feature type="region of interest" description="Disordered" evidence="1">
    <location>
        <begin position="72"/>
        <end position="584"/>
    </location>
</feature>
<comment type="caution">
    <text evidence="2">The sequence shown here is derived from an EMBL/GenBank/DDBJ whole genome shotgun (WGS) entry which is preliminary data.</text>
</comment>
<evidence type="ECO:0000256" key="1">
    <source>
        <dbReference type="SAM" id="MobiDB-lite"/>
    </source>
</evidence>
<feature type="compositionally biased region" description="Polar residues" evidence="1">
    <location>
        <begin position="94"/>
        <end position="106"/>
    </location>
</feature>
<dbReference type="EMBL" id="JAUCMV010000005">
    <property type="protein sequence ID" value="KAK0393826.1"/>
    <property type="molecule type" value="Genomic_DNA"/>
</dbReference>
<protein>
    <submittedName>
        <fullName evidence="2">Uncharacterized protein</fullName>
    </submittedName>
</protein>
<dbReference type="Proteomes" id="UP001175271">
    <property type="component" value="Unassembled WGS sequence"/>
</dbReference>
<feature type="compositionally biased region" description="Low complexity" evidence="1">
    <location>
        <begin position="213"/>
        <end position="225"/>
    </location>
</feature>
<proteinExistence type="predicted"/>
<feature type="compositionally biased region" description="Basic and acidic residues" evidence="1">
    <location>
        <begin position="460"/>
        <end position="480"/>
    </location>
</feature>
<feature type="compositionally biased region" description="Basic and acidic residues" evidence="1">
    <location>
        <begin position="364"/>
        <end position="375"/>
    </location>
</feature>
<feature type="compositionally biased region" description="Low complexity" evidence="1">
    <location>
        <begin position="172"/>
        <end position="184"/>
    </location>
</feature>